<dbReference type="EMBL" id="JBHSOG010000061">
    <property type="protein sequence ID" value="MFC5770938.1"/>
    <property type="molecule type" value="Genomic_DNA"/>
</dbReference>
<reference evidence="3" key="1">
    <citation type="journal article" date="2019" name="Int. J. Syst. Evol. Microbiol.">
        <title>The Global Catalogue of Microorganisms (GCM) 10K type strain sequencing project: providing services to taxonomists for standard genome sequencing and annotation.</title>
        <authorList>
            <consortium name="The Broad Institute Genomics Platform"/>
            <consortium name="The Broad Institute Genome Sequencing Center for Infectious Disease"/>
            <person name="Wu L."/>
            <person name="Ma J."/>
        </authorList>
    </citation>
    <scope>NUCLEOTIDE SEQUENCE [LARGE SCALE GENOMIC DNA]</scope>
    <source>
        <strain evidence="3">SHR3</strain>
    </source>
</reference>
<organism evidence="2 3">
    <name type="scientific">Thauera sinica</name>
    <dbReference type="NCBI Taxonomy" id="2665146"/>
    <lineage>
        <taxon>Bacteria</taxon>
        <taxon>Pseudomonadati</taxon>
        <taxon>Pseudomonadota</taxon>
        <taxon>Betaproteobacteria</taxon>
        <taxon>Rhodocyclales</taxon>
        <taxon>Zoogloeaceae</taxon>
        <taxon>Thauera</taxon>
    </lineage>
</organism>
<evidence type="ECO:0000313" key="3">
    <source>
        <dbReference type="Proteomes" id="UP001595974"/>
    </source>
</evidence>
<dbReference type="GO" id="GO:0016787">
    <property type="term" value="F:hydrolase activity"/>
    <property type="evidence" value="ECO:0007669"/>
    <property type="project" value="UniProtKB-KW"/>
</dbReference>
<dbReference type="SMART" id="SM00955">
    <property type="entry name" value="RNB"/>
    <property type="match status" value="1"/>
</dbReference>
<dbReference type="InterPro" id="IPR050180">
    <property type="entry name" value="RNR_Ribonuclease"/>
</dbReference>
<gene>
    <name evidence="2" type="ORF">ACFPTN_16280</name>
</gene>
<dbReference type="RefSeq" id="WP_096452906.1">
    <property type="nucleotide sequence ID" value="NZ_JBHSOG010000061.1"/>
</dbReference>
<dbReference type="PANTHER" id="PTHR23355">
    <property type="entry name" value="RIBONUCLEASE"/>
    <property type="match status" value="1"/>
</dbReference>
<keyword evidence="2" id="KW-0378">Hydrolase</keyword>
<dbReference type="PANTHER" id="PTHR23355:SF9">
    <property type="entry name" value="DIS3-LIKE EXONUCLEASE 2"/>
    <property type="match status" value="1"/>
</dbReference>
<accession>A0ABW1AUH4</accession>
<keyword evidence="3" id="KW-1185">Reference proteome</keyword>
<protein>
    <submittedName>
        <fullName evidence="2">Ribonuclease catalytic domain-containing protein</fullName>
        <ecNumber evidence="2">3.1.13.-</ecNumber>
    </submittedName>
</protein>
<dbReference type="InterPro" id="IPR001900">
    <property type="entry name" value="RNase_II/R"/>
</dbReference>
<dbReference type="SUPFAM" id="SSF50249">
    <property type="entry name" value="Nucleic acid-binding proteins"/>
    <property type="match status" value="1"/>
</dbReference>
<dbReference type="Pfam" id="PF00773">
    <property type="entry name" value="RNB"/>
    <property type="match status" value="2"/>
</dbReference>
<dbReference type="EC" id="3.1.13.-" evidence="2"/>
<proteinExistence type="predicted"/>
<sequence>MFVLFEEDGAFKAGTVLADNDATLQVETTHGKRVKLKRANVLLDFREPGPADLLARAEAGAEDLDLEFLWEVCGDDEFGFAEFAAEYHGHPPSATEAATVLLRLHSAPMWFHRKGKGRFRKAPADILQAALAGLEKKKQQAAAVEHMRGELINGRMPPELAALLPQALYRPDRNRIEIKALEAACVDSGLSAPRLLLKCGALASSYDFHYNRFLFEQFPEGPAFPAFEPAALPAGLPRAEVAAFSIDDASTTEIDDAFSVTPRAEGGWRIGIHIAAPALGFGRGSTLDAIARHRLSTVYMPGNKITMLPDEVVYAFTLAEGRDCPAVSLYLDVTPGLAIVGEESRVEMVPIVTNLRHHDIEPVFNDCTVHEGGPDFPWKRELTVLWDLATVLEAGRGKPAANEDRIDYSFSVDWTRHTADGPGHVSIGRRLRGSPMDKLVAELMIHANMTWGRLLDEAGVPGLYRAQGGGKVRMTTVAAPHEGLGVDCYAWSSSPLRRYVDLVNQWQIISVLHGTEPAFAPRSAELMAALRDFELTYADYAEFQRQMERYWCVRWLRQHGLGPVEATVLRENVVRLEQIPLVFKVPSMPLQMPGSRVRLQVENTDLFDVEVAARFVQILSEPQAPADAEYAG</sequence>
<name>A0ABW1AUH4_9RHOO</name>
<feature type="domain" description="RNB" evidence="1">
    <location>
        <begin position="235"/>
        <end position="514"/>
    </location>
</feature>
<dbReference type="InterPro" id="IPR012340">
    <property type="entry name" value="NA-bd_OB-fold"/>
</dbReference>
<evidence type="ECO:0000313" key="2">
    <source>
        <dbReference type="EMBL" id="MFC5770938.1"/>
    </source>
</evidence>
<comment type="caution">
    <text evidence="2">The sequence shown here is derived from an EMBL/GenBank/DDBJ whole genome shotgun (WGS) entry which is preliminary data.</text>
</comment>
<evidence type="ECO:0000259" key="1">
    <source>
        <dbReference type="SMART" id="SM00955"/>
    </source>
</evidence>
<dbReference type="Proteomes" id="UP001595974">
    <property type="component" value="Unassembled WGS sequence"/>
</dbReference>